<dbReference type="OrthoDB" id="10006997at2759"/>
<comment type="function">
    <text evidence="9">Actin-binding protein involved in motile and morphological processes. Inhibits actin polymerization, likely by sequestering G-actin.</text>
</comment>
<dbReference type="GO" id="GO:0003785">
    <property type="term" value="F:actin monomer binding"/>
    <property type="evidence" value="ECO:0007669"/>
    <property type="project" value="TreeGrafter"/>
</dbReference>
<keyword evidence="14" id="KW-1185">Reference proteome</keyword>
<gene>
    <name evidence="13" type="ORF">BCR42DRAFT_426783</name>
</gene>
<protein>
    <recommendedName>
        <fullName evidence="10">Twinfilin</fullName>
    </recommendedName>
</protein>
<comment type="subunit">
    <text evidence="8">Interacts with G-actin; ADP-actin form.</text>
</comment>
<dbReference type="Pfam" id="PF00241">
    <property type="entry name" value="Cofilin_ADF"/>
    <property type="match status" value="2"/>
</dbReference>
<organism evidence="13 14">
    <name type="scientific">Absidia repens</name>
    <dbReference type="NCBI Taxonomy" id="90262"/>
    <lineage>
        <taxon>Eukaryota</taxon>
        <taxon>Fungi</taxon>
        <taxon>Fungi incertae sedis</taxon>
        <taxon>Mucoromycota</taxon>
        <taxon>Mucoromycotina</taxon>
        <taxon>Mucoromycetes</taxon>
        <taxon>Mucorales</taxon>
        <taxon>Cunninghamellaceae</taxon>
        <taxon>Absidia</taxon>
    </lineage>
</organism>
<dbReference type="FunFam" id="3.40.20.10:FF:000042">
    <property type="entry name" value="Actin depolymerizing protein"/>
    <property type="match status" value="1"/>
</dbReference>
<comment type="caution">
    <text evidence="13">The sequence shown here is derived from an EMBL/GenBank/DDBJ whole genome shotgun (WGS) entry which is preliminary data.</text>
</comment>
<keyword evidence="5" id="KW-0677">Repeat</keyword>
<dbReference type="GO" id="GO:0051015">
    <property type="term" value="F:actin filament binding"/>
    <property type="evidence" value="ECO:0007669"/>
    <property type="project" value="TreeGrafter"/>
</dbReference>
<dbReference type="PROSITE" id="PS51263">
    <property type="entry name" value="ADF_H"/>
    <property type="match status" value="2"/>
</dbReference>
<evidence type="ECO:0000256" key="10">
    <source>
        <dbReference type="ARBA" id="ARBA00069496"/>
    </source>
</evidence>
<reference evidence="13 14" key="1">
    <citation type="submission" date="2016-07" db="EMBL/GenBank/DDBJ databases">
        <title>Pervasive Adenine N6-methylation of Active Genes in Fungi.</title>
        <authorList>
            <consortium name="DOE Joint Genome Institute"/>
            <person name="Mondo S.J."/>
            <person name="Dannebaum R.O."/>
            <person name="Kuo R.C."/>
            <person name="Labutti K."/>
            <person name="Haridas S."/>
            <person name="Kuo A."/>
            <person name="Salamov A."/>
            <person name="Ahrendt S.R."/>
            <person name="Lipzen A."/>
            <person name="Sullivan W."/>
            <person name="Andreopoulos W.B."/>
            <person name="Clum A."/>
            <person name="Lindquist E."/>
            <person name="Daum C."/>
            <person name="Ramamoorthy G.K."/>
            <person name="Gryganskyi A."/>
            <person name="Culley D."/>
            <person name="Magnuson J.K."/>
            <person name="James T.Y."/>
            <person name="O'Malley M.A."/>
            <person name="Stajich J.E."/>
            <person name="Spatafora J.W."/>
            <person name="Visel A."/>
            <person name="Grigoriev I.V."/>
        </authorList>
    </citation>
    <scope>NUCLEOTIDE SEQUENCE [LARGE SCALE GENOMIC DNA]</scope>
    <source>
        <strain evidence="13 14">NRRL 1336</strain>
    </source>
</reference>
<dbReference type="GO" id="GO:0030042">
    <property type="term" value="P:actin filament depolymerization"/>
    <property type="evidence" value="ECO:0007669"/>
    <property type="project" value="TreeGrafter"/>
</dbReference>
<sequence>MSHQSGIQVSEDLAKTFADAVANGNTRILQVSIVNESMVCTGTTMVEGSFDQDYQKVDTYLEDKTPAYLLVRTDEKTTAMEYKWLFLCYVPDGAKVREKMLYASTKATLTKELGDSKFTDFIYGTQKSEFSQDGYKKHMAHKNADAPLTQRERELAEIKAAEAKAVTDYQGTSTRKTYAPGVAFPLASTAIESLQALKQAKADRPHNFVSLLLNKEIIELDNASTVDVKNIKNRIESNAPRFTFYVLEHQHQGESKEAIVFIYTCPPSSKIREKMLYSSSKANVIAGATKEADITILKKFETSDPSDVTEEYLLDDLYPATRHTSTASNNNQQSSHSTSSINGGSVQDRIQMLGGTSGGFKRPTAPGRRRPGATHTQS</sequence>
<dbReference type="GO" id="GO:0005938">
    <property type="term" value="C:cell cortex"/>
    <property type="evidence" value="ECO:0007669"/>
    <property type="project" value="UniProtKB-SubCell"/>
</dbReference>
<dbReference type="InterPro" id="IPR028458">
    <property type="entry name" value="Twinfilin"/>
</dbReference>
<dbReference type="CDD" id="cd11284">
    <property type="entry name" value="ADF_Twf-C_like"/>
    <property type="match status" value="1"/>
</dbReference>
<dbReference type="Gene3D" id="3.40.20.10">
    <property type="entry name" value="Severin"/>
    <property type="match status" value="2"/>
</dbReference>
<dbReference type="PANTHER" id="PTHR13759">
    <property type="entry name" value="TWINFILIN"/>
    <property type="match status" value="1"/>
</dbReference>
<evidence type="ECO:0000256" key="11">
    <source>
        <dbReference type="SAM" id="MobiDB-lite"/>
    </source>
</evidence>
<dbReference type="InterPro" id="IPR029006">
    <property type="entry name" value="ADF-H/Gelsolin-like_dom_sf"/>
</dbReference>
<feature type="region of interest" description="Disordered" evidence="11">
    <location>
        <begin position="323"/>
        <end position="378"/>
    </location>
</feature>
<evidence type="ECO:0000256" key="6">
    <source>
        <dbReference type="ARBA" id="ARBA00023203"/>
    </source>
</evidence>
<keyword evidence="6" id="KW-0009">Actin-binding</keyword>
<evidence type="ECO:0000313" key="13">
    <source>
        <dbReference type="EMBL" id="ORZ06951.1"/>
    </source>
</evidence>
<proteinExistence type="inferred from homology"/>
<keyword evidence="7" id="KW-0206">Cytoskeleton</keyword>
<dbReference type="EMBL" id="MCGE01000037">
    <property type="protein sequence ID" value="ORZ06951.1"/>
    <property type="molecule type" value="Genomic_DNA"/>
</dbReference>
<feature type="compositionally biased region" description="Low complexity" evidence="11">
    <location>
        <begin position="323"/>
        <end position="340"/>
    </location>
</feature>
<dbReference type="GO" id="GO:0005884">
    <property type="term" value="C:actin filament"/>
    <property type="evidence" value="ECO:0007669"/>
    <property type="project" value="TreeGrafter"/>
</dbReference>
<dbReference type="GO" id="GO:0051016">
    <property type="term" value="P:barbed-end actin filament capping"/>
    <property type="evidence" value="ECO:0007669"/>
    <property type="project" value="TreeGrafter"/>
</dbReference>
<evidence type="ECO:0000256" key="3">
    <source>
        <dbReference type="ARBA" id="ARBA00009557"/>
    </source>
</evidence>
<evidence type="ECO:0000256" key="4">
    <source>
        <dbReference type="ARBA" id="ARBA00022490"/>
    </source>
</evidence>
<dbReference type="CDD" id="cd11285">
    <property type="entry name" value="ADF_Twf-N_like"/>
    <property type="match status" value="1"/>
</dbReference>
<accession>A0A1X2I0W6</accession>
<feature type="domain" description="ADF-H" evidence="12">
    <location>
        <begin position="181"/>
        <end position="318"/>
    </location>
</feature>
<dbReference type="FunFam" id="3.40.20.10:FF:000007">
    <property type="entry name" value="Twinfilin-1 isoform 1"/>
    <property type="match status" value="1"/>
</dbReference>
<dbReference type="AlphaFoldDB" id="A0A1X2I0W6"/>
<evidence type="ECO:0000256" key="1">
    <source>
        <dbReference type="ARBA" id="ARBA00004245"/>
    </source>
</evidence>
<dbReference type="Proteomes" id="UP000193560">
    <property type="component" value="Unassembled WGS sequence"/>
</dbReference>
<feature type="domain" description="ADF-H" evidence="12">
    <location>
        <begin position="6"/>
        <end position="140"/>
    </location>
</feature>
<dbReference type="STRING" id="90262.A0A1X2I0W6"/>
<keyword evidence="4" id="KW-0963">Cytoplasm</keyword>
<dbReference type="SMART" id="SM00102">
    <property type="entry name" value="ADF"/>
    <property type="match status" value="2"/>
</dbReference>
<evidence type="ECO:0000259" key="12">
    <source>
        <dbReference type="PROSITE" id="PS51263"/>
    </source>
</evidence>
<evidence type="ECO:0000256" key="2">
    <source>
        <dbReference type="ARBA" id="ARBA00004544"/>
    </source>
</evidence>
<evidence type="ECO:0000256" key="8">
    <source>
        <dbReference type="ARBA" id="ARBA00038532"/>
    </source>
</evidence>
<dbReference type="SUPFAM" id="SSF55753">
    <property type="entry name" value="Actin depolymerizing proteins"/>
    <property type="match status" value="2"/>
</dbReference>
<comment type="subcellular location">
    <subcellularLocation>
        <location evidence="2">Cytoplasm</location>
        <location evidence="2">Cell cortex</location>
    </subcellularLocation>
    <subcellularLocation>
        <location evidence="1">Cytoplasm</location>
        <location evidence="1">Cytoskeleton</location>
    </subcellularLocation>
</comment>
<evidence type="ECO:0000313" key="14">
    <source>
        <dbReference type="Proteomes" id="UP000193560"/>
    </source>
</evidence>
<dbReference type="InterPro" id="IPR002108">
    <property type="entry name" value="ADF-H"/>
</dbReference>
<comment type="similarity">
    <text evidence="3">Belongs to the actin-binding proteins ADF family. Twinfilin subfamily.</text>
</comment>
<name>A0A1X2I0W6_9FUNG</name>
<evidence type="ECO:0000256" key="5">
    <source>
        <dbReference type="ARBA" id="ARBA00022737"/>
    </source>
</evidence>
<evidence type="ECO:0000256" key="7">
    <source>
        <dbReference type="ARBA" id="ARBA00023212"/>
    </source>
</evidence>
<dbReference type="PANTHER" id="PTHR13759:SF1">
    <property type="entry name" value="TWINFILIN"/>
    <property type="match status" value="1"/>
</dbReference>
<evidence type="ECO:0000256" key="9">
    <source>
        <dbReference type="ARBA" id="ARBA00056419"/>
    </source>
</evidence>